<dbReference type="PANTHER" id="PTHR30625:SF15">
    <property type="entry name" value="BIOPOLYMER TRANSPORT PROTEIN EXBB"/>
    <property type="match status" value="1"/>
</dbReference>
<dbReference type="InterPro" id="IPR050790">
    <property type="entry name" value="ExbB/TolQ_transport"/>
</dbReference>
<comment type="caution">
    <text evidence="11">The sequence shown here is derived from an EMBL/GenBank/DDBJ whole genome shotgun (WGS) entry which is preliminary data.</text>
</comment>
<evidence type="ECO:0000256" key="1">
    <source>
        <dbReference type="ARBA" id="ARBA00004651"/>
    </source>
</evidence>
<comment type="similarity">
    <text evidence="8">Belongs to the exbB/tolQ family.</text>
</comment>
<keyword evidence="3" id="KW-1003">Cell membrane</keyword>
<gene>
    <name evidence="11" type="ORF">NJ959_29480</name>
</gene>
<dbReference type="EMBL" id="JAMZMM010000662">
    <property type="protein sequence ID" value="MCP2732566.1"/>
    <property type="molecule type" value="Genomic_DNA"/>
</dbReference>
<evidence type="ECO:0000256" key="8">
    <source>
        <dbReference type="RuleBase" id="RU004057"/>
    </source>
</evidence>
<evidence type="ECO:0000313" key="11">
    <source>
        <dbReference type="EMBL" id="MCP2732566.1"/>
    </source>
</evidence>
<evidence type="ECO:0000256" key="4">
    <source>
        <dbReference type="ARBA" id="ARBA00022692"/>
    </source>
</evidence>
<keyword evidence="2 8" id="KW-0813">Transport</keyword>
<protein>
    <submittedName>
        <fullName evidence="11">MotA/TolQ/ExbB proton channel family protein</fullName>
    </submittedName>
</protein>
<organism evidence="11 12">
    <name type="scientific">Limnofasciculus baicalensis BBK-W-15</name>
    <dbReference type="NCBI Taxonomy" id="2699891"/>
    <lineage>
        <taxon>Bacteria</taxon>
        <taxon>Bacillati</taxon>
        <taxon>Cyanobacteriota</taxon>
        <taxon>Cyanophyceae</taxon>
        <taxon>Coleofasciculales</taxon>
        <taxon>Coleofasciculaceae</taxon>
        <taxon>Limnofasciculus</taxon>
        <taxon>Limnofasciculus baicalensis</taxon>
    </lineage>
</organism>
<keyword evidence="7 9" id="KW-0472">Membrane</keyword>
<dbReference type="InterPro" id="IPR002898">
    <property type="entry name" value="MotA_ExbB_proton_chnl"/>
</dbReference>
<feature type="transmembrane region" description="Helical" evidence="9">
    <location>
        <begin position="6"/>
        <end position="29"/>
    </location>
</feature>
<dbReference type="Proteomes" id="UP001204953">
    <property type="component" value="Unassembled WGS sequence"/>
</dbReference>
<keyword evidence="12" id="KW-1185">Reference proteome</keyword>
<evidence type="ECO:0000256" key="3">
    <source>
        <dbReference type="ARBA" id="ARBA00022475"/>
    </source>
</evidence>
<comment type="subcellular location">
    <subcellularLocation>
        <location evidence="1">Cell membrane</location>
        <topology evidence="1">Multi-pass membrane protein</topology>
    </subcellularLocation>
    <subcellularLocation>
        <location evidence="8">Membrane</location>
        <topology evidence="8">Multi-pass membrane protein</topology>
    </subcellularLocation>
</comment>
<dbReference type="AlphaFoldDB" id="A0AAE3GXM2"/>
<keyword evidence="5 8" id="KW-0653">Protein transport</keyword>
<evidence type="ECO:0000313" key="12">
    <source>
        <dbReference type="Proteomes" id="UP001204953"/>
    </source>
</evidence>
<proteinExistence type="inferred from homology"/>
<accession>A0AAE3GXM2</accession>
<feature type="domain" description="MotA/TolQ/ExbB proton channel" evidence="10">
    <location>
        <begin position="68"/>
        <end position="171"/>
    </location>
</feature>
<keyword evidence="6 9" id="KW-1133">Transmembrane helix</keyword>
<dbReference type="GO" id="GO:0017038">
    <property type="term" value="P:protein import"/>
    <property type="evidence" value="ECO:0007669"/>
    <property type="project" value="TreeGrafter"/>
</dbReference>
<reference evidence="11" key="1">
    <citation type="submission" date="2022-06" db="EMBL/GenBank/DDBJ databases">
        <title>New cyanobacteria of genus Symplocastrum in benthos of Lake Baikal.</title>
        <authorList>
            <person name="Sorokovikova E."/>
            <person name="Tikhonova I."/>
            <person name="Krasnopeev A."/>
            <person name="Evseev P."/>
            <person name="Gladkikh A."/>
            <person name="Belykh O."/>
        </authorList>
    </citation>
    <scope>NUCLEOTIDE SEQUENCE</scope>
    <source>
        <strain evidence="11">BBK-W-15</strain>
    </source>
</reference>
<evidence type="ECO:0000256" key="9">
    <source>
        <dbReference type="SAM" id="Phobius"/>
    </source>
</evidence>
<evidence type="ECO:0000259" key="10">
    <source>
        <dbReference type="Pfam" id="PF01618"/>
    </source>
</evidence>
<dbReference type="PANTHER" id="PTHR30625">
    <property type="entry name" value="PROTEIN TOLQ"/>
    <property type="match status" value="1"/>
</dbReference>
<feature type="transmembrane region" description="Helical" evidence="9">
    <location>
        <begin position="153"/>
        <end position="171"/>
    </location>
</feature>
<dbReference type="RefSeq" id="WP_254015273.1">
    <property type="nucleotide sequence ID" value="NZ_JAMZMM010000662.1"/>
</dbReference>
<feature type="transmembrane region" description="Helical" evidence="9">
    <location>
        <begin position="110"/>
        <end position="133"/>
    </location>
</feature>
<name>A0AAE3GXM2_9CYAN</name>
<evidence type="ECO:0000256" key="5">
    <source>
        <dbReference type="ARBA" id="ARBA00022927"/>
    </source>
</evidence>
<evidence type="ECO:0000256" key="7">
    <source>
        <dbReference type="ARBA" id="ARBA00023136"/>
    </source>
</evidence>
<keyword evidence="4 9" id="KW-0812">Transmembrane</keyword>
<dbReference type="Pfam" id="PF01618">
    <property type="entry name" value="MotA_ExbB"/>
    <property type="match status" value="1"/>
</dbReference>
<evidence type="ECO:0000256" key="6">
    <source>
        <dbReference type="ARBA" id="ARBA00022989"/>
    </source>
</evidence>
<dbReference type="GO" id="GO:0005886">
    <property type="term" value="C:plasma membrane"/>
    <property type="evidence" value="ECO:0007669"/>
    <property type="project" value="UniProtKB-SubCell"/>
</dbReference>
<evidence type="ECO:0000256" key="2">
    <source>
        <dbReference type="ARBA" id="ARBA00022448"/>
    </source>
</evidence>
<sequence length="173" mass="18929">MFKDSFDFFTIILILGSLVGMTVVFVCAIEIRESKIMPEASVRRVRELARAQRIDELKEFVLKDTSYVSNALRPALVHLESDRVALREAAELAASEESAKWFRKIEILNVIGNLGPLIGLAGTVWGMILAFTSLGEAGGQTQAANPSLGMSKALFHTLLGLCLAIPFLFVFGL</sequence>